<dbReference type="EMBL" id="PVTM01000008">
    <property type="protein sequence ID" value="PRY71242.1"/>
    <property type="molecule type" value="Genomic_DNA"/>
</dbReference>
<organism evidence="2 3">
    <name type="scientific">Halomonas ventosae</name>
    <dbReference type="NCBI Taxonomy" id="229007"/>
    <lineage>
        <taxon>Bacteria</taxon>
        <taxon>Pseudomonadati</taxon>
        <taxon>Pseudomonadota</taxon>
        <taxon>Gammaproteobacteria</taxon>
        <taxon>Oceanospirillales</taxon>
        <taxon>Halomonadaceae</taxon>
        <taxon>Halomonas</taxon>
    </lineage>
</organism>
<feature type="region of interest" description="Disordered" evidence="1">
    <location>
        <begin position="49"/>
        <end position="128"/>
    </location>
</feature>
<keyword evidence="3" id="KW-1185">Reference proteome</keyword>
<protein>
    <submittedName>
        <fullName evidence="2">Uncharacterized protein</fullName>
    </submittedName>
</protein>
<dbReference type="Proteomes" id="UP000239896">
    <property type="component" value="Unassembled WGS sequence"/>
</dbReference>
<evidence type="ECO:0000313" key="3">
    <source>
        <dbReference type="Proteomes" id="UP000239896"/>
    </source>
</evidence>
<feature type="compositionally biased region" description="Gly residues" evidence="1">
    <location>
        <begin position="115"/>
        <end position="128"/>
    </location>
</feature>
<feature type="compositionally biased region" description="Gly residues" evidence="1">
    <location>
        <begin position="65"/>
        <end position="82"/>
    </location>
</feature>
<feature type="compositionally biased region" description="Basic and acidic residues" evidence="1">
    <location>
        <begin position="88"/>
        <end position="100"/>
    </location>
</feature>
<reference evidence="2 3" key="1">
    <citation type="submission" date="2018-03" db="EMBL/GenBank/DDBJ databases">
        <title>Comparative analysis of microorganisms from saline springs in Andes Mountain Range, Colombia.</title>
        <authorList>
            <person name="Rubin E."/>
        </authorList>
    </citation>
    <scope>NUCLEOTIDE SEQUENCE [LARGE SCALE GENOMIC DNA]</scope>
    <source>
        <strain evidence="2 3">USBA 854</strain>
    </source>
</reference>
<comment type="caution">
    <text evidence="2">The sequence shown here is derived from an EMBL/GenBank/DDBJ whole genome shotgun (WGS) entry which is preliminary data.</text>
</comment>
<accession>A0A2T0VLT6</accession>
<proteinExistence type="predicted"/>
<sequence>MSASRNTFGVTRLATLTAAAVIPLMGATVIETAVFPEAGFFMQSAQAQQGQGKGGNHDNLLNVGRGKGQGQMGGGQGKGQMGGSAESDVFRDDAGGRPEGKGQGGADRGGKPDNAGGGGGRDSGKGGDYGDIVIILRDDDGTPILDENGNVQPCLDAACETYTQLVEVEEGDFEMPEGVIPVEFGRLNVARSPSSVTDHSLAELLSKLDGQTITADNLDALTDDAGRLLVTNDDGTISTIDSPLENFALYVALIDAAGSDPTATSYTISISTNPMGDEASETFSMTVDADVVLTLAASAFSAASDKYGNVTIDEIMNITSFVGLDDELSALVDSDSYSYSREDLYGDITVTVLKEVVIDGTTYYQPTEVTLLDEVVFNTVPTIEDDANGIDVFTQQADDAVQVLEYIHDFGIDAE</sequence>
<gene>
    <name evidence="2" type="ORF">BCL64_1081</name>
</gene>
<name>A0A2T0VLT6_9GAMM</name>
<evidence type="ECO:0000256" key="1">
    <source>
        <dbReference type="SAM" id="MobiDB-lite"/>
    </source>
</evidence>
<dbReference type="AlphaFoldDB" id="A0A2T0VLT6"/>
<evidence type="ECO:0000313" key="2">
    <source>
        <dbReference type="EMBL" id="PRY71242.1"/>
    </source>
</evidence>
<dbReference type="RefSeq" id="WP_146131978.1">
    <property type="nucleotide sequence ID" value="NZ_PVTM01000008.1"/>
</dbReference>